<organism evidence="1">
    <name type="scientific">Ophidiomyces ophidiicola</name>
    <dbReference type="NCBI Taxonomy" id="1387563"/>
    <lineage>
        <taxon>Eukaryota</taxon>
        <taxon>Fungi</taxon>
        <taxon>Dikarya</taxon>
        <taxon>Ascomycota</taxon>
        <taxon>Pezizomycotina</taxon>
        <taxon>Eurotiomycetes</taxon>
        <taxon>Eurotiomycetidae</taxon>
        <taxon>Onygenales</taxon>
        <taxon>Onygenaceae</taxon>
        <taxon>Ophidiomyces</taxon>
    </lineage>
</organism>
<proteinExistence type="predicted"/>
<dbReference type="EMBL" id="JALBCA010000003">
    <property type="protein sequence ID" value="KAI2393232.1"/>
    <property type="molecule type" value="Genomic_DNA"/>
</dbReference>
<protein>
    <submittedName>
        <fullName evidence="1">Uncharacterized protein</fullName>
    </submittedName>
</protein>
<name>A0ACB8V5X7_9EURO</name>
<comment type="caution">
    <text evidence="1">The sequence shown here is derived from an EMBL/GenBank/DDBJ whole genome shotgun (WGS) entry which is preliminary data.</text>
</comment>
<sequence length="335" mass="38696">MFGNSLPNKGEENDHLSVYSWDWLRNHKPTTPSLKFHFRSSTLRNALHLLVLNFFRSDAKLVPNDPESFPTVDYSEVMDSDDGVRQWTRKIHVYGFCFVKGCPVTPEATKELLERIAFIRQTHYGGFWDFTSNLELKDMAYTTEGLGVHTDTAYFTDPAGLQMFHLLSHTGGKGGESLLVDGFHAAQTLFLENPIAYQFLNTHVFGHHSSGNKDVCIKSSNEFPTFLHRNSDRELCQVRWNNEDRRASYCAETHILRKWYAAAREWSAILKRTTLERRFQLEPGTPLIFDNWRMLHGRTAFSGERRLCGGYINHDDFMSRYELLNKGREAAVMEV</sequence>
<evidence type="ECO:0000313" key="1">
    <source>
        <dbReference type="EMBL" id="KAI2393232.1"/>
    </source>
</evidence>
<accession>A0ACB8V5X7</accession>
<reference evidence="1" key="1">
    <citation type="journal article" date="2022" name="bioRxiv">
        <title>Population genetic analysis of Ophidiomyces ophidiicola, the causative agent of snake fungal disease, indicates recent introductions to the USA.</title>
        <authorList>
            <person name="Ladner J.T."/>
            <person name="Palmer J.M."/>
            <person name="Ettinger C.L."/>
            <person name="Stajich J.E."/>
            <person name="Farrell T.M."/>
            <person name="Glorioso B.M."/>
            <person name="Lawson B."/>
            <person name="Price S.J."/>
            <person name="Stengle A.G."/>
            <person name="Grear D.A."/>
            <person name="Lorch J.M."/>
        </authorList>
    </citation>
    <scope>NUCLEOTIDE SEQUENCE</scope>
    <source>
        <strain evidence="1">NWHC 24266-5</strain>
    </source>
</reference>
<gene>
    <name evidence="1" type="ORF">LOY88_000292</name>
</gene>